<comment type="caution">
    <text evidence="5">The sequence shown here is derived from an EMBL/GenBank/DDBJ whole genome shotgun (WGS) entry which is preliminary data.</text>
</comment>
<accession>A0A132PUZ2</accession>
<proteinExistence type="predicted"/>
<dbReference type="Proteomes" id="UP000070612">
    <property type="component" value="Unassembled WGS sequence"/>
</dbReference>
<evidence type="ECO:0000256" key="1">
    <source>
        <dbReference type="ARBA" id="ARBA00022676"/>
    </source>
</evidence>
<protein>
    <submittedName>
        <fullName evidence="5">Glycosyl transferase</fullName>
    </submittedName>
</protein>
<dbReference type="Pfam" id="PF00534">
    <property type="entry name" value="Glycos_transf_1"/>
    <property type="match status" value="1"/>
</dbReference>
<dbReference type="InterPro" id="IPR028098">
    <property type="entry name" value="Glyco_trans_4-like_N"/>
</dbReference>
<dbReference type="Pfam" id="PF13439">
    <property type="entry name" value="Glyco_transf_4"/>
    <property type="match status" value="1"/>
</dbReference>
<organism evidence="5 6">
    <name type="scientific">Mycolicibacterium wolinskyi</name>
    <dbReference type="NCBI Taxonomy" id="59750"/>
    <lineage>
        <taxon>Bacteria</taxon>
        <taxon>Bacillati</taxon>
        <taxon>Actinomycetota</taxon>
        <taxon>Actinomycetes</taxon>
        <taxon>Mycobacteriales</taxon>
        <taxon>Mycobacteriaceae</taxon>
        <taxon>Mycolicibacterium</taxon>
    </lineage>
</organism>
<evidence type="ECO:0000259" key="4">
    <source>
        <dbReference type="Pfam" id="PF13439"/>
    </source>
</evidence>
<dbReference type="EMBL" id="LGTW01000001">
    <property type="protein sequence ID" value="KWX26140.1"/>
    <property type="molecule type" value="Genomic_DNA"/>
</dbReference>
<dbReference type="Gene3D" id="3.40.50.2000">
    <property type="entry name" value="Glycogen Phosphorylase B"/>
    <property type="match status" value="2"/>
</dbReference>
<dbReference type="SUPFAM" id="SSF53756">
    <property type="entry name" value="UDP-Glycosyltransferase/glycogen phosphorylase"/>
    <property type="match status" value="1"/>
</dbReference>
<dbReference type="RefSeq" id="WP_067843335.1">
    <property type="nucleotide sequence ID" value="NZ_LGTW01000001.1"/>
</dbReference>
<dbReference type="PANTHER" id="PTHR12526">
    <property type="entry name" value="GLYCOSYLTRANSFERASE"/>
    <property type="match status" value="1"/>
</dbReference>
<evidence type="ECO:0000256" key="2">
    <source>
        <dbReference type="ARBA" id="ARBA00022679"/>
    </source>
</evidence>
<reference evidence="5 6" key="1">
    <citation type="submission" date="2015-07" db="EMBL/GenBank/DDBJ databases">
        <title>A draft genome sequence of Mycobacterium wolinskyi.</title>
        <authorList>
            <person name="de Man T.J."/>
            <person name="Perry K.A."/>
            <person name="Coulliette A.D."/>
            <person name="Jensen B."/>
            <person name="Toney N.C."/>
            <person name="Limbago B.M."/>
            <person name="Noble-Wang J."/>
        </authorList>
    </citation>
    <scope>NUCLEOTIDE SEQUENCE [LARGE SCALE GENOMIC DNA]</scope>
    <source>
        <strain evidence="5 6">CDC_01</strain>
    </source>
</reference>
<evidence type="ECO:0000313" key="5">
    <source>
        <dbReference type="EMBL" id="KWX26140.1"/>
    </source>
</evidence>
<feature type="domain" description="Glycosyltransferase subfamily 4-like N-terminal" evidence="4">
    <location>
        <begin position="22"/>
        <end position="196"/>
    </location>
</feature>
<dbReference type="AlphaFoldDB" id="A0A132PUZ2"/>
<evidence type="ECO:0000259" key="3">
    <source>
        <dbReference type="Pfam" id="PF00534"/>
    </source>
</evidence>
<name>A0A132PUZ2_9MYCO</name>
<keyword evidence="2 5" id="KW-0808">Transferase</keyword>
<keyword evidence="6" id="KW-1185">Reference proteome</keyword>
<gene>
    <name evidence="5" type="ORF">AFM11_02565</name>
</gene>
<evidence type="ECO:0000313" key="6">
    <source>
        <dbReference type="Proteomes" id="UP000070612"/>
    </source>
</evidence>
<sequence>MKIAMVSEHASPLAALGGVDAGGQNVHVAALSAALSRLGHQVSVYTRRDDPDLPERIDTPDGYRVIHVPAGPAEPIPKDELLQYMGDFAQFLDLDWSMDRPDVVHAHFWMSGVASQLAARHLNLPAVQTFHALGVVKRRHQGAQDTSPPERLKLEAMVARCATWVAATCTDEVFELMRLGRSRSRTSVVPCGVDLKLFKPDGPMAPRGSHYRIVSVGRFVARKGFDLAVRALPGIPNAELVIVGGPPPSELENDPEAVRLRQLARELGVSDRVKLCGSVARADMPAVLRSADVVACTPWYEPFGIVPLEAMACGIPVVASAVGGMLDTVVHDVTGRLVPPKRPDLLADAVAGLLRDEFLRKSLGAAGRDRARSRYSWDRIAADTLRVYDRVGPSGYMRQPTTNASSG</sequence>
<dbReference type="GO" id="GO:0016757">
    <property type="term" value="F:glycosyltransferase activity"/>
    <property type="evidence" value="ECO:0007669"/>
    <property type="project" value="UniProtKB-KW"/>
</dbReference>
<dbReference type="InterPro" id="IPR001296">
    <property type="entry name" value="Glyco_trans_1"/>
</dbReference>
<dbReference type="PANTHER" id="PTHR12526:SF635">
    <property type="entry name" value="GLYCOSYL TRANSFERASE GROUP 1"/>
    <property type="match status" value="1"/>
</dbReference>
<dbReference type="STRING" id="59750.AWC31_35340"/>
<feature type="domain" description="Glycosyl transferase family 1" evidence="3">
    <location>
        <begin position="211"/>
        <end position="369"/>
    </location>
</feature>
<dbReference type="PATRIC" id="fig|59750.3.peg.526"/>
<keyword evidence="1" id="KW-0328">Glycosyltransferase</keyword>